<comment type="caution">
    <text evidence="1">The sequence shown here is derived from an EMBL/GenBank/DDBJ whole genome shotgun (WGS) entry which is preliminary data.</text>
</comment>
<evidence type="ECO:0000313" key="1">
    <source>
        <dbReference type="EMBL" id="MBP1935233.1"/>
    </source>
</evidence>
<dbReference type="RefSeq" id="WP_209844331.1">
    <property type="nucleotide sequence ID" value="NZ_CBCRVE010000001.1"/>
</dbReference>
<dbReference type="Pfam" id="PF26421">
    <property type="entry name" value="Avidin_like"/>
    <property type="match status" value="1"/>
</dbReference>
<reference evidence="1 2" key="1">
    <citation type="submission" date="2021-03" db="EMBL/GenBank/DDBJ databases">
        <title>Genomic Encyclopedia of Type Strains, Phase IV (KMG-IV): sequencing the most valuable type-strain genomes for metagenomic binning, comparative biology and taxonomic classification.</title>
        <authorList>
            <person name="Goeker M."/>
        </authorList>
    </citation>
    <scope>NUCLEOTIDE SEQUENCE [LARGE SCALE GENOMIC DNA]</scope>
    <source>
        <strain evidence="1 2">DSM 23491</strain>
    </source>
</reference>
<name>A0ABS4GY91_9BACL</name>
<accession>A0ABS4GY91</accession>
<gene>
    <name evidence="1" type="ORF">J2Z20_000094</name>
</gene>
<organism evidence="1 2">
    <name type="scientific">Paenibacillus sediminis</name>
    <dbReference type="NCBI Taxonomy" id="664909"/>
    <lineage>
        <taxon>Bacteria</taxon>
        <taxon>Bacillati</taxon>
        <taxon>Bacillota</taxon>
        <taxon>Bacilli</taxon>
        <taxon>Bacillales</taxon>
        <taxon>Paenibacillaceae</taxon>
        <taxon>Paenibacillus</taxon>
    </lineage>
</organism>
<evidence type="ECO:0008006" key="3">
    <source>
        <dbReference type="Google" id="ProtNLM"/>
    </source>
</evidence>
<dbReference type="InterPro" id="IPR058595">
    <property type="entry name" value="Avidin-like"/>
</dbReference>
<sequence>MINYDHKVFRSVTNTDNGEVSDETIFHYKQEGSIIHAEYKGGNILFGTLVGTVNDQGRLSFRYNHVNTEYELRGGICTSIPEILSDGRIRLHEKWKWLDDENSEGESIIEEIKELT</sequence>
<protein>
    <recommendedName>
        <fullName evidence="3">N-acetylglutamate synthase</fullName>
    </recommendedName>
</protein>
<proteinExistence type="predicted"/>
<evidence type="ECO:0000313" key="2">
    <source>
        <dbReference type="Proteomes" id="UP001519273"/>
    </source>
</evidence>
<dbReference type="Proteomes" id="UP001519273">
    <property type="component" value="Unassembled WGS sequence"/>
</dbReference>
<keyword evidence="2" id="KW-1185">Reference proteome</keyword>
<dbReference type="EMBL" id="JAGGKP010000001">
    <property type="protein sequence ID" value="MBP1935233.1"/>
    <property type="molecule type" value="Genomic_DNA"/>
</dbReference>